<evidence type="ECO:0000256" key="1">
    <source>
        <dbReference type="SAM" id="MobiDB-lite"/>
    </source>
</evidence>
<name>A0A2K9YEJ6_CLAUC</name>
<feature type="region of interest" description="Disordered" evidence="1">
    <location>
        <begin position="76"/>
        <end position="129"/>
    </location>
</feature>
<reference evidence="2" key="1">
    <citation type="submission" date="2017-12" db="EMBL/GenBank/DDBJ databases">
        <title>Genome Sequencing Reveals a Rich Biosynthetic Potential.</title>
        <authorList>
            <person name="Bertrand R.L."/>
            <person name="Abdel-Hameed M.E."/>
            <person name="Sorensen J.L."/>
        </authorList>
    </citation>
    <scope>NUCLEOTIDE SEQUENCE</scope>
</reference>
<dbReference type="EMBL" id="MG777493">
    <property type="protein sequence ID" value="AUW31135.1"/>
    <property type="molecule type" value="Genomic_DNA"/>
</dbReference>
<feature type="region of interest" description="Disordered" evidence="1">
    <location>
        <begin position="423"/>
        <end position="498"/>
    </location>
</feature>
<evidence type="ECO:0000313" key="2">
    <source>
        <dbReference type="EMBL" id="AUW31135.1"/>
    </source>
</evidence>
<feature type="compositionally biased region" description="Polar residues" evidence="1">
    <location>
        <begin position="306"/>
        <end position="319"/>
    </location>
</feature>
<feature type="region of interest" description="Disordered" evidence="1">
    <location>
        <begin position="195"/>
        <end position="223"/>
    </location>
</feature>
<sequence length="878" mass="91175">MEEHKVLAIVALRVYQEYRDAGGCAYVISEDLGPGAACQFDYCNCGGTNVPPLPETVSGSMTIGCASWTIQPTVNNCPTAPPNTPSSPSSVGSDGGGASASDSSPNENTETGNSSPTSPPPALPTGATIITGTVGGQMITETFVPTTYGQFTAVTGIITTRIVDLQGTTMTVVVGPSGVAWAPFNQPTSALAISPPSALPSAAGNSQASSQSGASSQPGQTVVTGTVGSQTITEIFVPTIISALASLASTIISTTTDAQSSIETIVIGPGGLAWTPLSKAPSGVAQLNPPTIPPGNTNTAFLTQAGSSPTITSAPHTGRSSSVTASAAAQSSASGAFDDPNQSETTIIVGGTTLHYSKQTIQSLSTITAPTTITTPMVETNKDGSIFTVSAAAIIIGPGGTWWNGGTDGFGIHGPSCIWPFCPPGGGGDVGGSGSGSDPKDPNTPGSSEEPSDPDEDNNSKSQESQGTSTPSITITSGMTSSSSTSSSSTASIQPCSPDCATCNENPTKLKLKMPRRGLSHRALKPPGEFLSKRTLRTPADYGGNVMTFLLSEYAYAEWLNIDGINGGPSTGFARVLGDQRYDAAVHGLFGCTSVVILSQAGMWISHFWEIPSFRATPETWGKPRTAPDIANFNDQVINQMQNGGLDIPGLRQFTAAGGQFDAPQRPVWAIVTPRDSSGVAGSLKYEPEVNQIKSVLNTLFPAVPPIIIDYQPRPSPTDQMNTASGKILVQYDPFQAILADNNNPCNVYQQAMVRLWVEDRPNYVLQKYWAAEANQLITDFSNYNPNYNRNRRRDNGPECQIPSSLIQASTELSGADMTFGTAADPDATHWVTLSASSGAISGTSSPTSSAPPTSLSCMADGAPWFSPTRWVPLLNNF</sequence>
<feature type="compositionally biased region" description="Low complexity" evidence="1">
    <location>
        <begin position="468"/>
        <end position="493"/>
    </location>
</feature>
<protein>
    <submittedName>
        <fullName evidence="2">Uncharacterized protein</fullName>
    </submittedName>
</protein>
<feature type="compositionally biased region" description="Gly residues" evidence="1">
    <location>
        <begin position="424"/>
        <end position="435"/>
    </location>
</feature>
<organism evidence="2">
    <name type="scientific">Cladonia uncialis subsp. uncialis</name>
    <dbReference type="NCBI Taxonomy" id="180999"/>
    <lineage>
        <taxon>Eukaryota</taxon>
        <taxon>Fungi</taxon>
        <taxon>Dikarya</taxon>
        <taxon>Ascomycota</taxon>
        <taxon>Pezizomycotina</taxon>
        <taxon>Lecanoromycetes</taxon>
        <taxon>OSLEUM clade</taxon>
        <taxon>Lecanoromycetidae</taxon>
        <taxon>Lecanorales</taxon>
        <taxon>Lecanorineae</taxon>
        <taxon>Cladoniaceae</taxon>
        <taxon>Cladonia</taxon>
    </lineage>
</organism>
<feature type="region of interest" description="Disordered" evidence="1">
    <location>
        <begin position="306"/>
        <end position="327"/>
    </location>
</feature>
<dbReference type="AlphaFoldDB" id="A0A2K9YEJ6"/>
<accession>A0A2K9YEJ6</accession>
<proteinExistence type="predicted"/>